<keyword evidence="2" id="KW-1133">Transmembrane helix</keyword>
<feature type="region of interest" description="Disordered" evidence="1">
    <location>
        <begin position="1"/>
        <end position="42"/>
    </location>
</feature>
<evidence type="ECO:0000313" key="3">
    <source>
        <dbReference type="EMBL" id="CAH0365280.1"/>
    </source>
</evidence>
<sequence length="413" mass="47399">MAAPPPAPAPGARAEDGEEERRYVISDTPGGRPRTRRESSVLSSKPFRDRVLDSMFLLGKGDRETVRLLMRGMPVPVTYGFPNTSGGWCGNFSGFVRNFHPLLSVWMVHPLCPFSGRERFVVFICSVAFNFLWTACTTYNARRVERNVSDVLKCKGVCFWWFYFISKHTVTVIYAVLIRQLVICPCLYEPVIRMACGDHTHGWRQESTKDLLSRARKLRRWKVRGDRVILALLVTHLVVIVLMIIIITTENWRHLDEYSSLDEIFLNRIFGSEVVNFFIWFPKFLPLFLFLFPIHRAMWFQGGKECDYLKCKKSIFSYTRSYNYLDADFPRCVRPETSALPRNLPYLSPTTGLSNFRRGATFVLDMTSSVRDRTRRVFSPRSAPAPAPATDNSRHSEDADGQLPTVPENTATP</sequence>
<keyword evidence="2" id="KW-0472">Membrane</keyword>
<name>A0A8J2WEJ2_9STRA</name>
<proteinExistence type="predicted"/>
<comment type="caution">
    <text evidence="3">The sequence shown here is derived from an EMBL/GenBank/DDBJ whole genome shotgun (WGS) entry which is preliminary data.</text>
</comment>
<feature type="region of interest" description="Disordered" evidence="1">
    <location>
        <begin position="374"/>
        <end position="413"/>
    </location>
</feature>
<feature type="compositionally biased region" description="Basic and acidic residues" evidence="1">
    <location>
        <begin position="13"/>
        <end position="24"/>
    </location>
</feature>
<dbReference type="Proteomes" id="UP000789595">
    <property type="component" value="Unassembled WGS sequence"/>
</dbReference>
<evidence type="ECO:0000256" key="1">
    <source>
        <dbReference type="SAM" id="MobiDB-lite"/>
    </source>
</evidence>
<keyword evidence="2" id="KW-0812">Transmembrane</keyword>
<reference evidence="3" key="1">
    <citation type="submission" date="2021-11" db="EMBL/GenBank/DDBJ databases">
        <authorList>
            <consortium name="Genoscope - CEA"/>
            <person name="William W."/>
        </authorList>
    </citation>
    <scope>NUCLEOTIDE SEQUENCE</scope>
</reference>
<feature type="transmembrane region" description="Helical" evidence="2">
    <location>
        <begin position="269"/>
        <end position="292"/>
    </location>
</feature>
<feature type="transmembrane region" description="Helical" evidence="2">
    <location>
        <begin position="160"/>
        <end position="178"/>
    </location>
</feature>
<keyword evidence="4" id="KW-1185">Reference proteome</keyword>
<protein>
    <submittedName>
        <fullName evidence="3">Uncharacterized protein</fullName>
    </submittedName>
</protein>
<dbReference type="AlphaFoldDB" id="A0A8J2WEJ2"/>
<organism evidence="3 4">
    <name type="scientific">Pelagomonas calceolata</name>
    <dbReference type="NCBI Taxonomy" id="35677"/>
    <lineage>
        <taxon>Eukaryota</taxon>
        <taxon>Sar</taxon>
        <taxon>Stramenopiles</taxon>
        <taxon>Ochrophyta</taxon>
        <taxon>Pelagophyceae</taxon>
        <taxon>Pelagomonadales</taxon>
        <taxon>Pelagomonadaceae</taxon>
        <taxon>Pelagomonas</taxon>
    </lineage>
</organism>
<evidence type="ECO:0000313" key="4">
    <source>
        <dbReference type="Proteomes" id="UP000789595"/>
    </source>
</evidence>
<evidence type="ECO:0000256" key="2">
    <source>
        <dbReference type="SAM" id="Phobius"/>
    </source>
</evidence>
<dbReference type="EMBL" id="CAKKNE010000001">
    <property type="protein sequence ID" value="CAH0365280.1"/>
    <property type="molecule type" value="Genomic_DNA"/>
</dbReference>
<dbReference type="OrthoDB" id="205597at2759"/>
<gene>
    <name evidence="3" type="ORF">PECAL_1P17130</name>
</gene>
<feature type="transmembrane region" description="Helical" evidence="2">
    <location>
        <begin position="228"/>
        <end position="249"/>
    </location>
</feature>
<feature type="transmembrane region" description="Helical" evidence="2">
    <location>
        <begin position="120"/>
        <end position="140"/>
    </location>
</feature>
<accession>A0A8J2WEJ2</accession>